<dbReference type="Proteomes" id="UP000317169">
    <property type="component" value="Unassembled WGS sequence"/>
</dbReference>
<feature type="domain" description="Dihydroorotase catalytic" evidence="2">
    <location>
        <begin position="58"/>
        <end position="238"/>
    </location>
</feature>
<dbReference type="GO" id="GO:0006145">
    <property type="term" value="P:purine nucleobase catabolic process"/>
    <property type="evidence" value="ECO:0007669"/>
    <property type="project" value="TreeGrafter"/>
</dbReference>
<dbReference type="SUPFAM" id="SSF51338">
    <property type="entry name" value="Composite domain of metallo-dependent hydrolases"/>
    <property type="match status" value="1"/>
</dbReference>
<dbReference type="PANTHER" id="PTHR43668:SF2">
    <property type="entry name" value="ALLANTOINASE"/>
    <property type="match status" value="1"/>
</dbReference>
<protein>
    <submittedName>
        <fullName evidence="3">Dihydroorotase</fullName>
    </submittedName>
</protein>
<reference evidence="3 4" key="1">
    <citation type="submission" date="2019-06" db="EMBL/GenBank/DDBJ databases">
        <title>Flavibacter putida gen. nov., sp. nov., a novel marine bacterium of the family Flavobacteriaceae isolated from coastal seawater.</title>
        <authorList>
            <person name="Feng X."/>
        </authorList>
    </citation>
    <scope>NUCLEOTIDE SEQUENCE [LARGE SCALE GENOMIC DNA]</scope>
    <source>
        <strain evidence="3 4">PLHSN227</strain>
    </source>
</reference>
<dbReference type="Gene3D" id="3.20.20.140">
    <property type="entry name" value="Metal-dependent hydrolases"/>
    <property type="match status" value="1"/>
</dbReference>
<dbReference type="InterPro" id="IPR011059">
    <property type="entry name" value="Metal-dep_hydrolase_composite"/>
</dbReference>
<organism evidence="3 4">
    <name type="scientific">Haloflavibacter putidus</name>
    <dbReference type="NCBI Taxonomy" id="2576776"/>
    <lineage>
        <taxon>Bacteria</taxon>
        <taxon>Pseudomonadati</taxon>
        <taxon>Bacteroidota</taxon>
        <taxon>Flavobacteriia</taxon>
        <taxon>Flavobacteriales</taxon>
        <taxon>Flavobacteriaceae</taxon>
        <taxon>Haloflavibacter</taxon>
    </lineage>
</organism>
<accession>A0A507ZZS6</accession>
<evidence type="ECO:0000259" key="2">
    <source>
        <dbReference type="Pfam" id="PF12890"/>
    </source>
</evidence>
<proteinExistence type="predicted"/>
<sequence>MKLLLKAVHIIDPGGKLHKQTKDIFIEKGEIVKIGDKLNFEADKTISIENLHVSKGWFDSSISFGEPGFEERETLDNGLKVAAKSGFTAIALNANTKPVPDNSSAISFFRNKTGLHGVGIYPKGALSPGAKGKDLAELFDMSKAGAVAFSDYKKPIGNPNLLKIALQYAQGFDALVASYPQENAIATNGLVHEDTMSTHLGLKGIPALAEELQIARDLFILEYTGGKLHIPTISSKKSVQLIKEAKEKGLDVSCSVAIANLLFTDKELHDFDSKFKVLPPLRGKEDMLALREGLKSGVIDMLTCDHMPRTIEEKKVEFENAAFGSIGLETAFAALRKIFDTETCIQFLTAGKTRFKIPNYAIAENQPAELSFFLPNAEYNYQTNTLLSTSKNSIFTDTVLKGKTVGIFANQKLSLF</sequence>
<evidence type="ECO:0000313" key="4">
    <source>
        <dbReference type="Proteomes" id="UP000317169"/>
    </source>
</evidence>
<keyword evidence="1" id="KW-0665">Pyrimidine biosynthesis</keyword>
<dbReference type="InterPro" id="IPR050138">
    <property type="entry name" value="DHOase/Allantoinase_Hydrolase"/>
</dbReference>
<dbReference type="GO" id="GO:0006221">
    <property type="term" value="P:pyrimidine nucleotide biosynthetic process"/>
    <property type="evidence" value="ECO:0007669"/>
    <property type="project" value="UniProtKB-KW"/>
</dbReference>
<dbReference type="InterPro" id="IPR024403">
    <property type="entry name" value="DHOase_cat"/>
</dbReference>
<dbReference type="GO" id="GO:0004151">
    <property type="term" value="F:dihydroorotase activity"/>
    <property type="evidence" value="ECO:0007669"/>
    <property type="project" value="InterPro"/>
</dbReference>
<keyword evidence="4" id="KW-1185">Reference proteome</keyword>
<dbReference type="CDD" id="cd01317">
    <property type="entry name" value="DHOase_IIa"/>
    <property type="match status" value="1"/>
</dbReference>
<dbReference type="AlphaFoldDB" id="A0A507ZZS6"/>
<dbReference type="GO" id="GO:0046872">
    <property type="term" value="F:metal ion binding"/>
    <property type="evidence" value="ECO:0007669"/>
    <property type="project" value="InterPro"/>
</dbReference>
<comment type="caution">
    <text evidence="3">The sequence shown here is derived from an EMBL/GenBank/DDBJ whole genome shotgun (WGS) entry which is preliminary data.</text>
</comment>
<dbReference type="InterPro" id="IPR004722">
    <property type="entry name" value="DHOase"/>
</dbReference>
<name>A0A507ZZS6_9FLAO</name>
<gene>
    <name evidence="3" type="ORF">FKR84_06710</name>
</gene>
<dbReference type="GO" id="GO:0004038">
    <property type="term" value="F:allantoinase activity"/>
    <property type="evidence" value="ECO:0007669"/>
    <property type="project" value="TreeGrafter"/>
</dbReference>
<evidence type="ECO:0000313" key="3">
    <source>
        <dbReference type="EMBL" id="TQD39082.1"/>
    </source>
</evidence>
<dbReference type="Gene3D" id="2.30.40.10">
    <property type="entry name" value="Urease, subunit C, domain 1"/>
    <property type="match status" value="1"/>
</dbReference>
<dbReference type="GO" id="GO:0005737">
    <property type="term" value="C:cytoplasm"/>
    <property type="evidence" value="ECO:0007669"/>
    <property type="project" value="TreeGrafter"/>
</dbReference>
<dbReference type="RefSeq" id="WP_141421530.1">
    <property type="nucleotide sequence ID" value="NZ_VIAR01000005.1"/>
</dbReference>
<dbReference type="SUPFAM" id="SSF51556">
    <property type="entry name" value="Metallo-dependent hydrolases"/>
    <property type="match status" value="1"/>
</dbReference>
<evidence type="ECO:0000256" key="1">
    <source>
        <dbReference type="ARBA" id="ARBA00022975"/>
    </source>
</evidence>
<dbReference type="Pfam" id="PF12890">
    <property type="entry name" value="DHOase"/>
    <property type="match status" value="1"/>
</dbReference>
<dbReference type="EMBL" id="VIAR01000005">
    <property type="protein sequence ID" value="TQD39082.1"/>
    <property type="molecule type" value="Genomic_DNA"/>
</dbReference>
<dbReference type="OrthoDB" id="9765462at2"/>
<dbReference type="InterPro" id="IPR032466">
    <property type="entry name" value="Metal_Hydrolase"/>
</dbReference>
<dbReference type="PANTHER" id="PTHR43668">
    <property type="entry name" value="ALLANTOINASE"/>
    <property type="match status" value="1"/>
</dbReference>